<gene>
    <name evidence="6" type="ORF">B1207_04580</name>
</gene>
<dbReference type="Gene3D" id="3.40.50.11380">
    <property type="match status" value="1"/>
</dbReference>
<sequence length="716" mass="81892">MIFYNFIKKVTPPKAKKCLQAILRKKNNINFAKTFGLNRSSPDDLMKLWQFAEGDCSGQAEKIYRKLSRLKQTTLTNYTLSALATLRLNDVTTACGILEKGITIYPEDHWLRLYYLQTCAIHNHFQRYFAFMKKTSGEEITSSILVSEFYRKVIDFGMYISFLINYRDIKEVCSPEDFKKLQQYFITELAQKPIDFQTAKNIVYQGKHLNIEHDFYSGICETIKDIFQNLTSDSQKIIHNLNIIETLTLPFIPADKAISEFIESCKLLARESITLTSPSKDLLLEWVPWQSIFTSPDAGSMQYPHAMQAFEQFAFSTWPELNYTAPHTTERLPASIQQGRKIKIGFIVYDFIPMMSGLLSRLDKKIFDTVYLFPGKESNSQIAESRLANADRIIVFPADDSLAAIKIIAEQKLDIIVSAPCTLSLFFPLMARLAHLQMILLEPNWTNGLTNADYYISWKSAEPVKPDVFYKTAVSYLEHPPYWIERPSHNVNTRVSEKGRSEVRKKLLNCGPEKHIYLCANTPPKVHPLMDEMLIDLLKADPHAMIAILRSDSPSGKILKARLKNTLGQNFNRVIFLSTLSKQDAHSLLMSVDCCLDSFPLCGMSSSFDAIMLGVPIVTLPFDIPFSKWTASIYGYIGVSGLIARNQKEYIEIAMRVAADKAWRHQKAQEIREKASMYVESTIALDELQSFIIRAWERKLANLPPSNWINGDWQDL</sequence>
<evidence type="ECO:0000259" key="5">
    <source>
        <dbReference type="Pfam" id="PF13844"/>
    </source>
</evidence>
<keyword evidence="3" id="KW-0677">Repeat</keyword>
<keyword evidence="2" id="KW-0808">Transferase</keyword>
<dbReference type="GO" id="GO:0006493">
    <property type="term" value="P:protein O-linked glycosylation"/>
    <property type="evidence" value="ECO:0007669"/>
    <property type="project" value="TreeGrafter"/>
</dbReference>
<comment type="pathway">
    <text evidence="1">Protein modification; protein glycosylation.</text>
</comment>
<name>A0A364LL51_9GAMM</name>
<evidence type="ECO:0000313" key="6">
    <source>
        <dbReference type="EMBL" id="RAP37454.1"/>
    </source>
</evidence>
<evidence type="ECO:0000256" key="1">
    <source>
        <dbReference type="ARBA" id="ARBA00004922"/>
    </source>
</evidence>
<dbReference type="PANTHER" id="PTHR44998:SF1">
    <property type="entry name" value="UDP-N-ACETYLGLUCOSAMINE--PEPTIDE N-ACETYLGLUCOSAMINYLTRANSFERASE 110 KDA SUBUNIT"/>
    <property type="match status" value="1"/>
</dbReference>
<proteinExistence type="predicted"/>
<evidence type="ECO:0000256" key="2">
    <source>
        <dbReference type="ARBA" id="ARBA00022679"/>
    </source>
</evidence>
<accession>A0A364LL51</accession>
<dbReference type="RefSeq" id="WP_112218812.1">
    <property type="nucleotide sequence ID" value="NZ_MVJN01000003.1"/>
</dbReference>
<dbReference type="PANTHER" id="PTHR44998">
    <property type="match status" value="1"/>
</dbReference>
<evidence type="ECO:0000313" key="7">
    <source>
        <dbReference type="Proteomes" id="UP000249458"/>
    </source>
</evidence>
<reference evidence="6 7" key="1">
    <citation type="submission" date="2017-02" db="EMBL/GenBank/DDBJ databases">
        <title>Legionella quilivanii strain from human: case report and whole genome sequencing analysis.</title>
        <authorList>
            <person name="Lalancette C."/>
            <person name="Leduc J.-M."/>
            <person name="Levesque S."/>
            <person name="Fournier E."/>
            <person name="Saoud J."/>
            <person name="Faucher S.P."/>
            <person name="Bernard K."/>
            <person name="Martineau C."/>
            <person name="Longtin J."/>
        </authorList>
    </citation>
    <scope>NUCLEOTIDE SEQUENCE [LARGE SCALE GENOMIC DNA]</scope>
    <source>
        <strain evidence="6 7">ID143958</strain>
    </source>
</reference>
<dbReference type="Pfam" id="PF13844">
    <property type="entry name" value="Glyco_transf_41"/>
    <property type="match status" value="1"/>
</dbReference>
<feature type="domain" description="O-GlcNAc transferase C-terminal" evidence="5">
    <location>
        <begin position="512"/>
        <end position="670"/>
    </location>
</feature>
<organism evidence="6 7">
    <name type="scientific">Legionella quinlivanii</name>
    <dbReference type="NCBI Taxonomy" id="45073"/>
    <lineage>
        <taxon>Bacteria</taxon>
        <taxon>Pseudomonadati</taxon>
        <taxon>Pseudomonadota</taxon>
        <taxon>Gammaproteobacteria</taxon>
        <taxon>Legionellales</taxon>
        <taxon>Legionellaceae</taxon>
        <taxon>Legionella</taxon>
    </lineage>
</organism>
<dbReference type="InterPro" id="IPR029489">
    <property type="entry name" value="OGT/SEC/SPY_C"/>
</dbReference>
<dbReference type="Gene3D" id="3.40.50.2000">
    <property type="entry name" value="Glycogen Phosphorylase B"/>
    <property type="match status" value="1"/>
</dbReference>
<comment type="caution">
    <text evidence="6">The sequence shown here is derived from an EMBL/GenBank/DDBJ whole genome shotgun (WGS) entry which is preliminary data.</text>
</comment>
<dbReference type="AlphaFoldDB" id="A0A364LL51"/>
<dbReference type="EMBL" id="MVJN01000003">
    <property type="protein sequence ID" value="RAP37454.1"/>
    <property type="molecule type" value="Genomic_DNA"/>
</dbReference>
<evidence type="ECO:0000256" key="4">
    <source>
        <dbReference type="ARBA" id="ARBA00022803"/>
    </source>
</evidence>
<dbReference type="GO" id="GO:0016757">
    <property type="term" value="F:glycosyltransferase activity"/>
    <property type="evidence" value="ECO:0007669"/>
    <property type="project" value="TreeGrafter"/>
</dbReference>
<keyword evidence="4" id="KW-0802">TPR repeat</keyword>
<protein>
    <recommendedName>
        <fullName evidence="5">O-GlcNAc transferase C-terminal domain-containing protein</fullName>
    </recommendedName>
</protein>
<dbReference type="Proteomes" id="UP000249458">
    <property type="component" value="Unassembled WGS sequence"/>
</dbReference>
<evidence type="ECO:0000256" key="3">
    <source>
        <dbReference type="ARBA" id="ARBA00022737"/>
    </source>
</evidence>